<dbReference type="RefSeq" id="WP_141894059.1">
    <property type="nucleotide sequence ID" value="NZ_BAABLH010000021.1"/>
</dbReference>
<sequence length="163" mass="16541">MKRSAIVGLVAGGAALLVAGAGVAWWLTLGTGPTGSTPTPSTPASASPTPPSDPLVAMQEQLDAYADACAEPAASVPEHCGIVVPWAADLAELSGVAFRIEQYPVVALSADGRSFDATGGVLVATATGTTRDGTPGAFTYRTDEWALRGEVSARDDQTILSVR</sequence>
<name>A0A543F1Q4_9MICO</name>
<keyword evidence="2" id="KW-1185">Reference proteome</keyword>
<evidence type="ECO:0000313" key="2">
    <source>
        <dbReference type="Proteomes" id="UP000320235"/>
    </source>
</evidence>
<protein>
    <submittedName>
        <fullName evidence="1">Uncharacterized protein</fullName>
    </submittedName>
</protein>
<reference evidence="1 2" key="1">
    <citation type="submission" date="2019-06" db="EMBL/GenBank/DDBJ databases">
        <title>Sequencing the genomes of 1000 actinobacteria strains.</title>
        <authorList>
            <person name="Klenk H.-P."/>
        </authorList>
    </citation>
    <scope>NUCLEOTIDE SEQUENCE [LARGE SCALE GENOMIC DNA]</scope>
    <source>
        <strain evidence="1 2">DSM 105492</strain>
    </source>
</reference>
<accession>A0A543F1Q4</accession>
<dbReference type="Proteomes" id="UP000320235">
    <property type="component" value="Unassembled WGS sequence"/>
</dbReference>
<dbReference type="EMBL" id="VFPE01000002">
    <property type="protein sequence ID" value="TQM27739.1"/>
    <property type="molecule type" value="Genomic_DNA"/>
</dbReference>
<gene>
    <name evidence="1" type="ORF">FB391_1767</name>
</gene>
<evidence type="ECO:0000313" key="1">
    <source>
        <dbReference type="EMBL" id="TQM27739.1"/>
    </source>
</evidence>
<proteinExistence type="predicted"/>
<organism evidence="1 2">
    <name type="scientific">Microbacterium kyungheense</name>
    <dbReference type="NCBI Taxonomy" id="1263636"/>
    <lineage>
        <taxon>Bacteria</taxon>
        <taxon>Bacillati</taxon>
        <taxon>Actinomycetota</taxon>
        <taxon>Actinomycetes</taxon>
        <taxon>Micrococcales</taxon>
        <taxon>Microbacteriaceae</taxon>
        <taxon>Microbacterium</taxon>
    </lineage>
</organism>
<dbReference type="OrthoDB" id="5080005at2"/>
<dbReference type="AlphaFoldDB" id="A0A543F1Q4"/>
<comment type="caution">
    <text evidence="1">The sequence shown here is derived from an EMBL/GenBank/DDBJ whole genome shotgun (WGS) entry which is preliminary data.</text>
</comment>